<evidence type="ECO:0000313" key="3">
    <source>
        <dbReference type="Proteomes" id="UP000430692"/>
    </source>
</evidence>
<dbReference type="InterPro" id="IPR056573">
    <property type="entry name" value="Lectin_L-type_dom"/>
</dbReference>
<proteinExistence type="predicted"/>
<evidence type="ECO:0000313" key="2">
    <source>
        <dbReference type="EMBL" id="MXQ55918.1"/>
    </source>
</evidence>
<dbReference type="Gene3D" id="2.60.40.10">
    <property type="entry name" value="Immunoglobulins"/>
    <property type="match status" value="1"/>
</dbReference>
<protein>
    <submittedName>
        <fullName evidence="2">DUF5011 domain-containing protein</fullName>
    </submittedName>
</protein>
<dbReference type="InterPro" id="IPR032179">
    <property type="entry name" value="Cry22Aa_Ig-like"/>
</dbReference>
<accession>A0A6I4VZE7</accession>
<dbReference type="RefSeq" id="WP_160803282.1">
    <property type="nucleotide sequence ID" value="NZ_WUUL01000022.1"/>
</dbReference>
<name>A0A6I4VZE7_9BACL</name>
<organism evidence="2 3">
    <name type="scientific">Shimazuella alba</name>
    <dbReference type="NCBI Taxonomy" id="2690964"/>
    <lineage>
        <taxon>Bacteria</taxon>
        <taxon>Bacillati</taxon>
        <taxon>Bacillota</taxon>
        <taxon>Bacilli</taxon>
        <taxon>Bacillales</taxon>
        <taxon>Thermoactinomycetaceae</taxon>
        <taxon>Shimazuella</taxon>
    </lineage>
</organism>
<dbReference type="InterPro" id="IPR013783">
    <property type="entry name" value="Ig-like_fold"/>
</dbReference>
<dbReference type="InterPro" id="IPR013320">
    <property type="entry name" value="ConA-like_dom_sf"/>
</dbReference>
<sequence>MSDKEYMDIRNLFSINPSAMYNESTRITTLTPNENSKSGSIAGTSAIKLQHDFTFVADVNLGSNSRGADGIGIAFHQGKIGFVGEMGGGLGILGAPSGIGFEMDTYWSAPADESGDSFGHGAVKSHHAGFVSTDNSKGILTALANIQKIDAPDGSWKTLTIKWDARNKKLTASLQKGDQTQSWTLDNPGFDLNKKYTFVIGAATGAAKNQHQIGVVKFEAYFSKPRINAKDAEVKQGTTFDPLHYPLIELKATDDVDGDITNKIKVIKNTVDTSKAGVYEVVYEVTNSYDEKDQKGIKIKVPVIDDFWEDGDAKGWKFFSGEKLNLLKDKQNALVGEWVFYADKHVAIYKTISLEKGHKYKAVICIKPGDETTISSHYVKLSLKENHSGSDSRTLLSTTLDHGEKIEKGYRKLSVEFTTTDKETNPLFIVENYESGWIGSIKLAKV</sequence>
<dbReference type="Proteomes" id="UP000430692">
    <property type="component" value="Unassembled WGS sequence"/>
</dbReference>
<dbReference type="AlphaFoldDB" id="A0A6I4VZE7"/>
<dbReference type="EMBL" id="WUUL01000022">
    <property type="protein sequence ID" value="MXQ55918.1"/>
    <property type="molecule type" value="Genomic_DNA"/>
</dbReference>
<feature type="domain" description="Pesticidal crystal protein Cry22Aa Ig-like" evidence="1">
    <location>
        <begin position="231"/>
        <end position="301"/>
    </location>
</feature>
<dbReference type="Gene3D" id="2.60.120.200">
    <property type="match status" value="1"/>
</dbReference>
<dbReference type="SUPFAM" id="SSF49899">
    <property type="entry name" value="Concanavalin A-like lectins/glucanases"/>
    <property type="match status" value="1"/>
</dbReference>
<keyword evidence="3" id="KW-1185">Reference proteome</keyword>
<reference evidence="2 3" key="1">
    <citation type="submission" date="2019-12" db="EMBL/GenBank/DDBJ databases">
        <title>Whole-genome analyses of novel actinobacteria.</title>
        <authorList>
            <person name="Sahin N."/>
            <person name="Saygin H."/>
        </authorList>
    </citation>
    <scope>NUCLEOTIDE SEQUENCE [LARGE SCALE GENOMIC DNA]</scope>
    <source>
        <strain evidence="2 3">KC615</strain>
    </source>
</reference>
<dbReference type="Pfam" id="PF16403">
    <property type="entry name" value="Bact_surface_Ig-like"/>
    <property type="match status" value="1"/>
</dbReference>
<gene>
    <name evidence="2" type="ORF">GSM42_19745</name>
</gene>
<evidence type="ECO:0000259" key="1">
    <source>
        <dbReference type="Pfam" id="PF16403"/>
    </source>
</evidence>
<dbReference type="CDD" id="cd01951">
    <property type="entry name" value="lectin_L-type"/>
    <property type="match status" value="1"/>
</dbReference>
<comment type="caution">
    <text evidence="2">The sequence shown here is derived from an EMBL/GenBank/DDBJ whole genome shotgun (WGS) entry which is preliminary data.</text>
</comment>
<dbReference type="Pfam" id="PF18483">
    <property type="entry name" value="Lectin_L-type_dom"/>
    <property type="match status" value="1"/>
</dbReference>